<keyword evidence="3" id="KW-1185">Reference proteome</keyword>
<keyword evidence="2" id="KW-1133">Transmembrane helix</keyword>
<feature type="compositionally biased region" description="Basic and acidic residues" evidence="1">
    <location>
        <begin position="54"/>
        <end position="63"/>
    </location>
</feature>
<keyword evidence="2" id="KW-0812">Transmembrane</keyword>
<name>A0A7F5R8L0_AGRPL</name>
<sequence length="425" mass="46346">MSQKDLSLEKPQEDYPKSDKSKNNSTISTKNSQEQLICKTPQNTPPGTLKAVHNKSEKSVTENNRKEIETFNSTLFLGVLQVLFGLLMVACGVLVVVYKSHLGYIGGGIWGGCFATATGFIGIVATSRECCALKTTAQRVAQTIFLAMSLITLAISQLVLVVAATGLARDFRTDEGEEEKKIMEELPENYLQLLCNAGLIMSCGLECLCAAICAYKTAKNVCPCFKGVDEPSQDFIPEASKDQFISSWLGKHTSNQPFYVVAAPPSSKSSKMHGAMPLPVFTFPPSMLQPPPQMVGYPLIPAPLGPIPSPIITPDPKEMMVIRHPKKPRHHPSSFHPHKPRQQIPQKPRKVSKPEQKQITEEELARTYTGLDRTIAEEFIQISESQNTSLCSSSICNSACNAGCGNECTCVTSSSSSSSRFVSEL</sequence>
<protein>
    <submittedName>
        <fullName evidence="4">Uncharacterized protein LOC108740465</fullName>
    </submittedName>
</protein>
<reference evidence="4" key="1">
    <citation type="submission" date="2025-08" db="UniProtKB">
        <authorList>
            <consortium name="RefSeq"/>
        </authorList>
    </citation>
    <scope>IDENTIFICATION</scope>
    <source>
        <tissue evidence="4">Entire body</tissue>
    </source>
</reference>
<evidence type="ECO:0000313" key="3">
    <source>
        <dbReference type="Proteomes" id="UP000192223"/>
    </source>
</evidence>
<dbReference type="PANTHER" id="PTHR23320">
    <property type="entry name" value="MEMBRANE-SPANNING 4-DOMAINS SUBFAMILY A MS4A -RELATED"/>
    <property type="match status" value="1"/>
</dbReference>
<feature type="region of interest" description="Disordered" evidence="1">
    <location>
        <begin position="1"/>
        <end position="63"/>
    </location>
</feature>
<dbReference type="InterPro" id="IPR030417">
    <property type="entry name" value="MS4A"/>
</dbReference>
<feature type="compositionally biased region" description="Low complexity" evidence="1">
    <location>
        <begin position="23"/>
        <end position="32"/>
    </location>
</feature>
<feature type="region of interest" description="Disordered" evidence="1">
    <location>
        <begin position="326"/>
        <end position="359"/>
    </location>
</feature>
<dbReference type="AlphaFoldDB" id="A0A7F5R8L0"/>
<feature type="transmembrane region" description="Helical" evidence="2">
    <location>
        <begin position="144"/>
        <end position="168"/>
    </location>
</feature>
<feature type="transmembrane region" description="Helical" evidence="2">
    <location>
        <begin position="104"/>
        <end position="124"/>
    </location>
</feature>
<evidence type="ECO:0000256" key="1">
    <source>
        <dbReference type="SAM" id="MobiDB-lite"/>
    </source>
</evidence>
<evidence type="ECO:0000256" key="2">
    <source>
        <dbReference type="SAM" id="Phobius"/>
    </source>
</evidence>
<dbReference type="KEGG" id="apln:108740465"/>
<dbReference type="Proteomes" id="UP000192223">
    <property type="component" value="Unplaced"/>
</dbReference>
<organism evidence="3 4">
    <name type="scientific">Agrilus planipennis</name>
    <name type="common">Emerald ash borer</name>
    <name type="synonym">Agrilus marcopoli</name>
    <dbReference type="NCBI Taxonomy" id="224129"/>
    <lineage>
        <taxon>Eukaryota</taxon>
        <taxon>Metazoa</taxon>
        <taxon>Ecdysozoa</taxon>
        <taxon>Arthropoda</taxon>
        <taxon>Hexapoda</taxon>
        <taxon>Insecta</taxon>
        <taxon>Pterygota</taxon>
        <taxon>Neoptera</taxon>
        <taxon>Endopterygota</taxon>
        <taxon>Coleoptera</taxon>
        <taxon>Polyphaga</taxon>
        <taxon>Elateriformia</taxon>
        <taxon>Buprestoidea</taxon>
        <taxon>Buprestidae</taxon>
        <taxon>Agrilinae</taxon>
        <taxon>Agrilus</taxon>
    </lineage>
</organism>
<dbReference type="PANTHER" id="PTHR23320:SF173">
    <property type="entry name" value="MARVEL DOMAIN-CONTAINING PROTEIN-RELATED"/>
    <property type="match status" value="1"/>
</dbReference>
<keyword evidence="2" id="KW-0472">Membrane</keyword>
<dbReference type="OrthoDB" id="7733275at2759"/>
<proteinExistence type="predicted"/>
<feature type="transmembrane region" description="Helical" evidence="2">
    <location>
        <begin position="75"/>
        <end position="98"/>
    </location>
</feature>
<dbReference type="InParanoid" id="A0A7F5R8L0"/>
<dbReference type="RefSeq" id="XP_025832296.1">
    <property type="nucleotide sequence ID" value="XM_025976511.1"/>
</dbReference>
<feature type="compositionally biased region" description="Basic residues" evidence="1">
    <location>
        <begin position="326"/>
        <end position="351"/>
    </location>
</feature>
<evidence type="ECO:0000313" key="4">
    <source>
        <dbReference type="RefSeq" id="XP_025832296.1"/>
    </source>
</evidence>
<gene>
    <name evidence="4" type="primary">LOC108740465</name>
</gene>
<dbReference type="GeneID" id="108740465"/>
<accession>A0A7F5R8L0</accession>
<feature type="compositionally biased region" description="Basic and acidic residues" evidence="1">
    <location>
        <begin position="1"/>
        <end position="22"/>
    </location>
</feature>